<name>A0AAV5VMY6_9BILA</name>
<dbReference type="InterPro" id="IPR036236">
    <property type="entry name" value="Znf_C2H2_sf"/>
</dbReference>
<keyword evidence="3" id="KW-0677">Repeat</keyword>
<keyword evidence="8" id="KW-0804">Transcription</keyword>
<evidence type="ECO:0000256" key="5">
    <source>
        <dbReference type="ARBA" id="ARBA00022833"/>
    </source>
</evidence>
<evidence type="ECO:0000256" key="3">
    <source>
        <dbReference type="ARBA" id="ARBA00022737"/>
    </source>
</evidence>
<dbReference type="PROSITE" id="PS00028">
    <property type="entry name" value="ZINC_FINGER_C2H2_1"/>
    <property type="match status" value="2"/>
</dbReference>
<evidence type="ECO:0000256" key="1">
    <source>
        <dbReference type="ARBA" id="ARBA00004123"/>
    </source>
</evidence>
<dbReference type="Pfam" id="PF00096">
    <property type="entry name" value="zf-C2H2"/>
    <property type="match status" value="1"/>
</dbReference>
<evidence type="ECO:0000256" key="10">
    <source>
        <dbReference type="PROSITE-ProRule" id="PRU00042"/>
    </source>
</evidence>
<dbReference type="GO" id="GO:0003677">
    <property type="term" value="F:DNA binding"/>
    <property type="evidence" value="ECO:0007669"/>
    <property type="project" value="UniProtKB-KW"/>
</dbReference>
<evidence type="ECO:0000256" key="9">
    <source>
        <dbReference type="ARBA" id="ARBA00023242"/>
    </source>
</evidence>
<dbReference type="EMBL" id="BTSY01000003">
    <property type="protein sequence ID" value="GMT20930.1"/>
    <property type="molecule type" value="Genomic_DNA"/>
</dbReference>
<reference evidence="12" key="1">
    <citation type="submission" date="2023-10" db="EMBL/GenBank/DDBJ databases">
        <title>Genome assembly of Pristionchus species.</title>
        <authorList>
            <person name="Yoshida K."/>
            <person name="Sommer R.J."/>
        </authorList>
    </citation>
    <scope>NUCLEOTIDE SEQUENCE</scope>
    <source>
        <strain evidence="12">RS5133</strain>
    </source>
</reference>
<dbReference type="GO" id="GO:0005634">
    <property type="term" value="C:nucleus"/>
    <property type="evidence" value="ECO:0007669"/>
    <property type="project" value="UniProtKB-SubCell"/>
</dbReference>
<proteinExistence type="predicted"/>
<keyword evidence="5" id="KW-0862">Zinc</keyword>
<feature type="domain" description="C2H2-type" evidence="11">
    <location>
        <begin position="34"/>
        <end position="56"/>
    </location>
</feature>
<gene>
    <name evidence="12" type="ORF">PFISCL1PPCAC_12227</name>
</gene>
<keyword evidence="9" id="KW-0539">Nucleus</keyword>
<keyword evidence="4 10" id="KW-0863">Zinc-finger</keyword>
<evidence type="ECO:0000256" key="8">
    <source>
        <dbReference type="ARBA" id="ARBA00023163"/>
    </source>
</evidence>
<feature type="non-terminal residue" evidence="12">
    <location>
        <position position="1"/>
    </location>
</feature>
<dbReference type="PROSITE" id="PS50157">
    <property type="entry name" value="ZINC_FINGER_C2H2_2"/>
    <property type="match status" value="3"/>
</dbReference>
<organism evidence="12 13">
    <name type="scientific">Pristionchus fissidentatus</name>
    <dbReference type="NCBI Taxonomy" id="1538716"/>
    <lineage>
        <taxon>Eukaryota</taxon>
        <taxon>Metazoa</taxon>
        <taxon>Ecdysozoa</taxon>
        <taxon>Nematoda</taxon>
        <taxon>Chromadorea</taxon>
        <taxon>Rhabditida</taxon>
        <taxon>Rhabditina</taxon>
        <taxon>Diplogasteromorpha</taxon>
        <taxon>Diplogasteroidea</taxon>
        <taxon>Neodiplogasteridae</taxon>
        <taxon>Pristionchus</taxon>
    </lineage>
</organism>
<dbReference type="PANTHER" id="PTHR24379">
    <property type="entry name" value="KRAB AND ZINC FINGER DOMAIN-CONTAINING"/>
    <property type="match status" value="1"/>
</dbReference>
<dbReference type="SMART" id="SM00355">
    <property type="entry name" value="ZnF_C2H2"/>
    <property type="match status" value="3"/>
</dbReference>
<dbReference type="Proteomes" id="UP001432322">
    <property type="component" value="Unassembled WGS sequence"/>
</dbReference>
<protein>
    <recommendedName>
        <fullName evidence="11">C2H2-type domain-containing protein</fullName>
    </recommendedName>
</protein>
<keyword evidence="6" id="KW-0805">Transcription regulation</keyword>
<feature type="non-terminal residue" evidence="12">
    <location>
        <position position="84"/>
    </location>
</feature>
<evidence type="ECO:0000313" key="12">
    <source>
        <dbReference type="EMBL" id="GMT20930.1"/>
    </source>
</evidence>
<evidence type="ECO:0000256" key="6">
    <source>
        <dbReference type="ARBA" id="ARBA00023015"/>
    </source>
</evidence>
<accession>A0AAV5VMY6</accession>
<keyword evidence="13" id="KW-1185">Reference proteome</keyword>
<dbReference type="Gene3D" id="3.30.160.60">
    <property type="entry name" value="Classic Zinc Finger"/>
    <property type="match status" value="3"/>
</dbReference>
<feature type="domain" description="C2H2-type" evidence="11">
    <location>
        <begin position="65"/>
        <end position="84"/>
    </location>
</feature>
<dbReference type="GO" id="GO:0008270">
    <property type="term" value="F:zinc ion binding"/>
    <property type="evidence" value="ECO:0007669"/>
    <property type="project" value="UniProtKB-KW"/>
</dbReference>
<evidence type="ECO:0000259" key="11">
    <source>
        <dbReference type="PROSITE" id="PS50157"/>
    </source>
</evidence>
<evidence type="ECO:0000256" key="2">
    <source>
        <dbReference type="ARBA" id="ARBA00022723"/>
    </source>
</evidence>
<sequence length="84" mass="9867">SFSCNLCERTFKVSQNLDHHMRTKHAAEIEKKNFVCDECGARLISSDSLRDHKRTHGKVHNAKTFECDICNEKFSFRDELRTHK</sequence>
<evidence type="ECO:0000256" key="7">
    <source>
        <dbReference type="ARBA" id="ARBA00023125"/>
    </source>
</evidence>
<keyword evidence="2" id="KW-0479">Metal-binding</keyword>
<evidence type="ECO:0000256" key="4">
    <source>
        <dbReference type="ARBA" id="ARBA00022771"/>
    </source>
</evidence>
<dbReference type="Pfam" id="PF13912">
    <property type="entry name" value="zf-C2H2_6"/>
    <property type="match status" value="2"/>
</dbReference>
<dbReference type="AlphaFoldDB" id="A0AAV5VMY6"/>
<comment type="caution">
    <text evidence="12">The sequence shown here is derived from an EMBL/GenBank/DDBJ whole genome shotgun (WGS) entry which is preliminary data.</text>
</comment>
<feature type="domain" description="C2H2-type" evidence="11">
    <location>
        <begin position="2"/>
        <end position="30"/>
    </location>
</feature>
<dbReference type="InterPro" id="IPR013087">
    <property type="entry name" value="Znf_C2H2_type"/>
</dbReference>
<dbReference type="PANTHER" id="PTHR24379:SF121">
    <property type="entry name" value="C2H2-TYPE DOMAIN-CONTAINING PROTEIN"/>
    <property type="match status" value="1"/>
</dbReference>
<keyword evidence="7" id="KW-0238">DNA-binding</keyword>
<dbReference type="FunFam" id="3.30.160.60:FF:000322">
    <property type="entry name" value="GDNF-inducible zinc finger protein 1"/>
    <property type="match status" value="1"/>
</dbReference>
<comment type="subcellular location">
    <subcellularLocation>
        <location evidence="1">Nucleus</location>
    </subcellularLocation>
</comment>
<dbReference type="SUPFAM" id="SSF57667">
    <property type="entry name" value="beta-beta-alpha zinc fingers"/>
    <property type="match status" value="1"/>
</dbReference>
<evidence type="ECO:0000313" key="13">
    <source>
        <dbReference type="Proteomes" id="UP001432322"/>
    </source>
</evidence>